<gene>
    <name evidence="2" type="ORF">B1813_03390</name>
</gene>
<dbReference type="AlphaFoldDB" id="A0A1V9A9K4"/>
<dbReference type="EMBL" id="MWIH01000003">
    <property type="protein sequence ID" value="OQO93604.1"/>
    <property type="molecule type" value="Genomic_DNA"/>
</dbReference>
<sequence>MLKKQSGLIAAVAAVTLTASCATSEDQQSDTTDTPSSAAQPPLTAEAALGDLAAVDFCALLDPRTIEEAEGTIDFERPGFSHCLVGVDTPDATMTLTVGNLYDESQQTVWPTEDEELSRGLHRQSIDSEIGCLRALVFGDDIGLTIAARELEGAEQGEPEATCRIADAATDGVQSAALSDEVFTHSFQPGSLAEIEPCSLLDDADAADVLGDGVAAQEAVGGHGCTWPAMTDASAELSFDVALQPDLTDFADEIAGRPTMTATLGDFGCEVSTPHIAFSADDPNEREVVAVSVTASETDACAAASELAGLVWPELPESP</sequence>
<proteinExistence type="predicted"/>
<accession>A0A1V9A9K4</accession>
<comment type="caution">
    <text evidence="2">The sequence shown here is derived from an EMBL/GenBank/DDBJ whole genome shotgun (WGS) entry which is preliminary data.</text>
</comment>
<dbReference type="PROSITE" id="PS51257">
    <property type="entry name" value="PROKAR_LIPOPROTEIN"/>
    <property type="match status" value="1"/>
</dbReference>
<name>A0A1V9A9K4_SACPI</name>
<evidence type="ECO:0000313" key="2">
    <source>
        <dbReference type="EMBL" id="OQO93604.1"/>
    </source>
</evidence>
<evidence type="ECO:0000313" key="3">
    <source>
        <dbReference type="Proteomes" id="UP000192591"/>
    </source>
</evidence>
<reference evidence="2 3" key="1">
    <citation type="submission" date="2017-02" db="EMBL/GenBank/DDBJ databases">
        <title>Draft genome of Saccharomonospora sp. 154.</title>
        <authorList>
            <person name="Alonso-Carmona G.S."/>
            <person name="De La Haba R."/>
            <person name="Vera-Gargallo B."/>
            <person name="Sandoval-Trujillo A.H."/>
            <person name="Ramirez-Duran N."/>
            <person name="Ventosa A."/>
        </authorList>
    </citation>
    <scope>NUCLEOTIDE SEQUENCE [LARGE SCALE GENOMIC DNA]</scope>
    <source>
        <strain evidence="2 3">LRS4.154</strain>
    </source>
</reference>
<evidence type="ECO:0000256" key="1">
    <source>
        <dbReference type="SAM" id="SignalP"/>
    </source>
</evidence>
<keyword evidence="3" id="KW-1185">Reference proteome</keyword>
<feature type="chain" id="PRO_5038422244" description="DUF3558 domain-containing protein" evidence="1">
    <location>
        <begin position="25"/>
        <end position="319"/>
    </location>
</feature>
<organism evidence="2 3">
    <name type="scientific">Saccharomonospora piscinae</name>
    <dbReference type="NCBI Taxonomy" id="687388"/>
    <lineage>
        <taxon>Bacteria</taxon>
        <taxon>Bacillati</taxon>
        <taxon>Actinomycetota</taxon>
        <taxon>Actinomycetes</taxon>
        <taxon>Pseudonocardiales</taxon>
        <taxon>Pseudonocardiaceae</taxon>
        <taxon>Saccharomonospora</taxon>
    </lineage>
</organism>
<keyword evidence="1" id="KW-0732">Signal</keyword>
<evidence type="ECO:0008006" key="4">
    <source>
        <dbReference type="Google" id="ProtNLM"/>
    </source>
</evidence>
<protein>
    <recommendedName>
        <fullName evidence="4">DUF3558 domain-containing protein</fullName>
    </recommendedName>
</protein>
<dbReference type="Proteomes" id="UP000192591">
    <property type="component" value="Unassembled WGS sequence"/>
</dbReference>
<feature type="signal peptide" evidence="1">
    <location>
        <begin position="1"/>
        <end position="24"/>
    </location>
</feature>